<name>A0A3B0UDP4_9ZZZZ</name>
<dbReference type="EMBL" id="UOEP01000088">
    <property type="protein sequence ID" value="VAW18614.1"/>
    <property type="molecule type" value="Genomic_DNA"/>
</dbReference>
<evidence type="ECO:0000313" key="3">
    <source>
        <dbReference type="EMBL" id="VAW18614.1"/>
    </source>
</evidence>
<evidence type="ECO:0000256" key="1">
    <source>
        <dbReference type="SAM" id="Phobius"/>
    </source>
</evidence>
<evidence type="ECO:0000259" key="2">
    <source>
        <dbReference type="Pfam" id="PF16401"/>
    </source>
</evidence>
<feature type="transmembrane region" description="Helical" evidence="1">
    <location>
        <begin position="293"/>
        <end position="318"/>
    </location>
</feature>
<feature type="transmembrane region" description="Helical" evidence="1">
    <location>
        <begin position="61"/>
        <end position="83"/>
    </location>
</feature>
<keyword evidence="1" id="KW-0472">Membrane</keyword>
<feature type="domain" description="DUF5009" evidence="2">
    <location>
        <begin position="13"/>
        <end position="109"/>
    </location>
</feature>
<dbReference type="AlphaFoldDB" id="A0A3B0UDP4"/>
<feature type="transmembrane region" description="Helical" evidence="1">
    <location>
        <begin position="152"/>
        <end position="170"/>
    </location>
</feature>
<keyword evidence="1" id="KW-1133">Transmembrane helix</keyword>
<feature type="transmembrane region" description="Helical" evidence="1">
    <location>
        <begin position="20"/>
        <end position="41"/>
    </location>
</feature>
<feature type="transmembrane region" description="Helical" evidence="1">
    <location>
        <begin position="262"/>
        <end position="284"/>
    </location>
</feature>
<reference evidence="3" key="1">
    <citation type="submission" date="2018-06" db="EMBL/GenBank/DDBJ databases">
        <authorList>
            <person name="Zhirakovskaya E."/>
        </authorList>
    </citation>
    <scope>NUCLEOTIDE SEQUENCE</scope>
</reference>
<protein>
    <submittedName>
        <fullName evidence="3">N-acetylglucosamine related transporter, NagX</fullName>
    </submittedName>
</protein>
<keyword evidence="1" id="KW-0812">Transmembrane</keyword>
<proteinExistence type="predicted"/>
<organism evidence="3">
    <name type="scientific">hydrothermal vent metagenome</name>
    <dbReference type="NCBI Taxonomy" id="652676"/>
    <lineage>
        <taxon>unclassified sequences</taxon>
        <taxon>metagenomes</taxon>
        <taxon>ecological metagenomes</taxon>
    </lineage>
</organism>
<dbReference type="Pfam" id="PF16401">
    <property type="entry name" value="DUF5009"/>
    <property type="match status" value="1"/>
</dbReference>
<dbReference type="PANTHER" id="PTHR31061">
    <property type="entry name" value="LD22376P"/>
    <property type="match status" value="1"/>
</dbReference>
<feature type="transmembrane region" description="Helical" evidence="1">
    <location>
        <begin position="338"/>
        <end position="358"/>
    </location>
</feature>
<dbReference type="PANTHER" id="PTHR31061:SF24">
    <property type="entry name" value="LD22376P"/>
    <property type="match status" value="1"/>
</dbReference>
<dbReference type="InterPro" id="IPR032176">
    <property type="entry name" value="DUF5009"/>
</dbReference>
<feature type="transmembrane region" description="Helical" evidence="1">
    <location>
        <begin position="233"/>
        <end position="250"/>
    </location>
</feature>
<gene>
    <name evidence="3" type="ORF">MNBD_BACTEROID01-2264</name>
</gene>
<feature type="transmembrane region" description="Helical" evidence="1">
    <location>
        <begin position="104"/>
        <end position="123"/>
    </location>
</feature>
<sequence length="366" mass="41099">MENKSIVQSRLLSLDFFRGLTMFLLITEFTNLFGSFTSLGAKDSLIYLIGEQFHHHPWNGLRFWDLIQPFFMFIVGVAMPLSFSKRIKRGEPYNRILKHIAKRSFLLLVLGWALGCISSGTVVFLFQNVLAQLSVTIMIAFLIMRKPAITQIAFSIGLLALTEFIYRIFWVEGFNQPFVADHNFGAWVDMLISGRLSGGHWVSFNAIPTTAHTIWGVLAGQLLMSNKTNKRKLLILVIAGIAGLIIGYGLNPVTPIIKRISTSSFVFASGGWALLALAASYWLIDMMKFQKGVLFFAVVGMNPLFIYLFAHVGGARLIENIIRPFTSTIFSWAGGPGVNIITSSLAALGLWYICYWMYKQKLFIKI</sequence>
<accession>A0A3B0UDP4</accession>